<evidence type="ECO:0000256" key="1">
    <source>
        <dbReference type="SAM" id="MobiDB-lite"/>
    </source>
</evidence>
<evidence type="ECO:0000313" key="2">
    <source>
        <dbReference type="EMBL" id="CAQ81871.1"/>
    </source>
</evidence>
<dbReference type="InterPro" id="IPR014113">
    <property type="entry name" value="T4SS_TrbC_subgr"/>
</dbReference>
<organism evidence="2 3">
    <name type="scientific">Aliivibrio salmonicida (strain LFI1238)</name>
    <name type="common">Vibrio salmonicida (strain LFI1238)</name>
    <dbReference type="NCBI Taxonomy" id="316275"/>
    <lineage>
        <taxon>Bacteria</taxon>
        <taxon>Pseudomonadati</taxon>
        <taxon>Pseudomonadota</taxon>
        <taxon>Gammaproteobacteria</taxon>
        <taxon>Vibrionales</taxon>
        <taxon>Vibrionaceae</taxon>
        <taxon>Aliivibrio</taxon>
    </lineage>
</organism>
<evidence type="ECO:0008006" key="4">
    <source>
        <dbReference type="Google" id="ProtNLM"/>
    </source>
</evidence>
<feature type="region of interest" description="Disordered" evidence="1">
    <location>
        <begin position="1"/>
        <end position="24"/>
    </location>
</feature>
<gene>
    <name evidence="2" type="ordered locus">VSAL_p840_12</name>
</gene>
<dbReference type="Pfam" id="PF09673">
    <property type="entry name" value="TrbC_Ftype"/>
    <property type="match status" value="1"/>
</dbReference>
<dbReference type="NCBIfam" id="TIGR02742">
    <property type="entry name" value="TrbC_Ftype"/>
    <property type="match status" value="1"/>
</dbReference>
<proteinExistence type="predicted"/>
<dbReference type="HOGENOM" id="CLU_102973_0_0_6"/>
<keyword evidence="2" id="KW-0614">Plasmid</keyword>
<protein>
    <recommendedName>
        <fullName evidence="4">Conjugative transfer protein TrbC</fullName>
    </recommendedName>
</protein>
<geneLocation type="plasmid" evidence="2 3">
    <name>pVSAL840</name>
</geneLocation>
<keyword evidence="3" id="KW-1185">Reference proteome</keyword>
<dbReference type="EMBL" id="FM178381">
    <property type="protein sequence ID" value="CAQ81871.1"/>
    <property type="molecule type" value="Genomic_DNA"/>
</dbReference>
<dbReference type="KEGG" id="vsa:VSAL_p840_12"/>
<sequence>MDDDSHVGLCHSPPQSENSRRKKMRRLSSALVIVTLSSFTAHSNDGYSNEQLRALQQRENDALNTTSPLIGYEVDRAIESSHAMRDKILAMSQQVNQRITTDALSEGLYFPEPTTNPNANPTGIIALVSLSMPDIALQQLLIQSEQYQIPLIIRGVLPEGFSATVARINHLLTKDHKKHPINSGIAINPQWFTQFNITQVPAFISIKEGKCTQKGPCRAEDFDVLYGNISMGDALSILSKGDAKENAITAQARTE</sequence>
<reference evidence="2 3" key="1">
    <citation type="journal article" date="2008" name="BMC Genomics">
        <title>The genome sequence of the fish pathogen Aliivibrio salmonicida strain LFI1238 shows extensive evidence of gene decay.</title>
        <authorList>
            <person name="Hjerde E."/>
            <person name="Lorentzen M.S."/>
            <person name="Holden M.T."/>
            <person name="Seeger K."/>
            <person name="Paulsen S."/>
            <person name="Bason N."/>
            <person name="Churcher C."/>
            <person name="Harris D."/>
            <person name="Norbertczak H."/>
            <person name="Quail M.A."/>
            <person name="Sanders S."/>
            <person name="Thurston S."/>
            <person name="Parkhill J."/>
            <person name="Willassen N.P."/>
            <person name="Thomson N.R."/>
        </authorList>
    </citation>
    <scope>NUCLEOTIDE SEQUENCE [LARGE SCALE GENOMIC DNA]</scope>
    <source>
        <strain evidence="2 3">LFI1238</strain>
    </source>
</reference>
<dbReference type="AlphaFoldDB" id="B6ESY3"/>
<name>B6ESY3_ALISL</name>
<accession>B6ESY3</accession>
<dbReference type="Proteomes" id="UP000001730">
    <property type="component" value="Plasmid pVSAL840"/>
</dbReference>
<evidence type="ECO:0000313" key="3">
    <source>
        <dbReference type="Proteomes" id="UP000001730"/>
    </source>
</evidence>
<dbReference type="InterPro" id="IPR019106">
    <property type="entry name" value="T4SS_TrbC"/>
</dbReference>